<dbReference type="InterPro" id="IPR001188">
    <property type="entry name" value="Sperm_putr-bd"/>
</dbReference>
<comment type="caution">
    <text evidence="6">The sequence shown here is derived from an EMBL/GenBank/DDBJ whole genome shotgun (WGS) entry which is preliminary data.</text>
</comment>
<name>A0AAW9RMK0_9HYPH</name>
<dbReference type="EMBL" id="JAZHOF010000002">
    <property type="protein sequence ID" value="MEJ8570624.1"/>
    <property type="molecule type" value="Genomic_DNA"/>
</dbReference>
<evidence type="ECO:0000256" key="3">
    <source>
        <dbReference type="ARBA" id="ARBA00022729"/>
    </source>
</evidence>
<dbReference type="GO" id="GO:0019808">
    <property type="term" value="F:polyamine binding"/>
    <property type="evidence" value="ECO:0007669"/>
    <property type="project" value="InterPro"/>
</dbReference>
<evidence type="ECO:0000256" key="5">
    <source>
        <dbReference type="SAM" id="SignalP"/>
    </source>
</evidence>
<evidence type="ECO:0000313" key="6">
    <source>
        <dbReference type="EMBL" id="MEJ8570624.1"/>
    </source>
</evidence>
<feature type="chain" id="PRO_5043387451" evidence="5">
    <location>
        <begin position="35"/>
        <end position="362"/>
    </location>
</feature>
<organism evidence="6 7">
    <name type="scientific">Microbaculum marinum</name>
    <dbReference type="NCBI Taxonomy" id="1764581"/>
    <lineage>
        <taxon>Bacteria</taxon>
        <taxon>Pseudomonadati</taxon>
        <taxon>Pseudomonadota</taxon>
        <taxon>Alphaproteobacteria</taxon>
        <taxon>Hyphomicrobiales</taxon>
        <taxon>Tepidamorphaceae</taxon>
        <taxon>Microbaculum</taxon>
    </lineage>
</organism>
<dbReference type="PRINTS" id="PR00909">
    <property type="entry name" value="SPERMDNBNDNG"/>
</dbReference>
<proteinExistence type="predicted"/>
<comment type="subcellular location">
    <subcellularLocation>
        <location evidence="1">Periplasm</location>
    </subcellularLocation>
</comment>
<evidence type="ECO:0000256" key="2">
    <source>
        <dbReference type="ARBA" id="ARBA00022448"/>
    </source>
</evidence>
<keyword evidence="4" id="KW-0574">Periplasm</keyword>
<dbReference type="InterPro" id="IPR006059">
    <property type="entry name" value="SBP"/>
</dbReference>
<feature type="signal peptide" evidence="5">
    <location>
        <begin position="1"/>
        <end position="34"/>
    </location>
</feature>
<sequence length="362" mass="39979">MTERTPRKRGFHRLLAGISVLGITAALGASASLADEVRVLNWKGWGTDEPWAVEAFEKETGTKVVHDYITSFPEVFTKLRTNPGYYDVVVLNAAFIGQAAQEGLIQPIDTSKIPNFAELYPDMRDAPQLSFDGKVWGVAWVWGGTSVSYNTEVFSDPPTSLEVLWDPKYADRVCWRDDPEDSVRFAALALGQNPDDPEDMDAIAEKLKALKPQIKAFWKSGDEWLKLVAANECDLSTIWTNNTEAAAVKDGLPVSFIVAEEGAIAFRDGMSIAADPPNEAGANAFINYMISKDFYAGWVDIGGAPVSANEKAIGDLPESSLTREILTQPDALKRLNFKGPLTDEQRQTYLDLWQETKAYFAQ</sequence>
<dbReference type="Proteomes" id="UP001378188">
    <property type="component" value="Unassembled WGS sequence"/>
</dbReference>
<dbReference type="GO" id="GO:0042597">
    <property type="term" value="C:periplasmic space"/>
    <property type="evidence" value="ECO:0007669"/>
    <property type="project" value="UniProtKB-SubCell"/>
</dbReference>
<dbReference type="Gene3D" id="3.40.190.10">
    <property type="entry name" value="Periplasmic binding protein-like II"/>
    <property type="match status" value="2"/>
</dbReference>
<keyword evidence="2" id="KW-0813">Transport</keyword>
<keyword evidence="3 5" id="KW-0732">Signal</keyword>
<dbReference type="PANTHER" id="PTHR30222:SF2">
    <property type="entry name" value="ABC TRANSPORTER SUBSTRATE-BINDING PROTEIN"/>
    <property type="match status" value="1"/>
</dbReference>
<dbReference type="PANTHER" id="PTHR30222">
    <property type="entry name" value="SPERMIDINE/PUTRESCINE-BINDING PERIPLASMIC PROTEIN"/>
    <property type="match status" value="1"/>
</dbReference>
<dbReference type="SUPFAM" id="SSF53850">
    <property type="entry name" value="Periplasmic binding protein-like II"/>
    <property type="match status" value="1"/>
</dbReference>
<evidence type="ECO:0000313" key="7">
    <source>
        <dbReference type="Proteomes" id="UP001378188"/>
    </source>
</evidence>
<gene>
    <name evidence="6" type="ORF">V3328_04020</name>
</gene>
<reference evidence="6 7" key="1">
    <citation type="submission" date="2024-02" db="EMBL/GenBank/DDBJ databases">
        <title>Genome analysis and characterization of Microbaculum marinisediminis sp. nov., isolated from marine sediment.</title>
        <authorList>
            <person name="Du Z.-J."/>
            <person name="Ye Y.-Q."/>
            <person name="Zhang Z.-R."/>
            <person name="Yuan S.-M."/>
            <person name="Zhang X.-Y."/>
        </authorList>
    </citation>
    <scope>NUCLEOTIDE SEQUENCE [LARGE SCALE GENOMIC DNA]</scope>
    <source>
        <strain evidence="6 7">SDUM1044001</strain>
    </source>
</reference>
<dbReference type="RefSeq" id="WP_340328372.1">
    <property type="nucleotide sequence ID" value="NZ_JAZHOF010000002.1"/>
</dbReference>
<accession>A0AAW9RMK0</accession>
<protein>
    <submittedName>
        <fullName evidence="6">Extracellular solute-binding protein</fullName>
    </submittedName>
</protein>
<dbReference type="GO" id="GO:0015846">
    <property type="term" value="P:polyamine transport"/>
    <property type="evidence" value="ECO:0007669"/>
    <property type="project" value="InterPro"/>
</dbReference>
<evidence type="ECO:0000256" key="1">
    <source>
        <dbReference type="ARBA" id="ARBA00004418"/>
    </source>
</evidence>
<keyword evidence="7" id="KW-1185">Reference proteome</keyword>
<evidence type="ECO:0000256" key="4">
    <source>
        <dbReference type="ARBA" id="ARBA00022764"/>
    </source>
</evidence>
<dbReference type="AlphaFoldDB" id="A0AAW9RMK0"/>
<dbReference type="Pfam" id="PF13416">
    <property type="entry name" value="SBP_bac_8"/>
    <property type="match status" value="1"/>
</dbReference>